<organism evidence="1">
    <name type="scientific">Anguilla anguilla</name>
    <name type="common">European freshwater eel</name>
    <name type="synonym">Muraena anguilla</name>
    <dbReference type="NCBI Taxonomy" id="7936"/>
    <lineage>
        <taxon>Eukaryota</taxon>
        <taxon>Metazoa</taxon>
        <taxon>Chordata</taxon>
        <taxon>Craniata</taxon>
        <taxon>Vertebrata</taxon>
        <taxon>Euteleostomi</taxon>
        <taxon>Actinopterygii</taxon>
        <taxon>Neopterygii</taxon>
        <taxon>Teleostei</taxon>
        <taxon>Anguilliformes</taxon>
        <taxon>Anguillidae</taxon>
        <taxon>Anguilla</taxon>
    </lineage>
</organism>
<dbReference type="AlphaFoldDB" id="A0A0E9U059"/>
<evidence type="ECO:0000313" key="1">
    <source>
        <dbReference type="EMBL" id="JAH59127.1"/>
    </source>
</evidence>
<accession>A0A0E9U059</accession>
<dbReference type="EMBL" id="GBXM01049450">
    <property type="protein sequence ID" value="JAH59127.1"/>
    <property type="molecule type" value="Transcribed_RNA"/>
</dbReference>
<sequence>MGLASVFSIAMLFRSYRILNCRITHPSATVLCP</sequence>
<reference evidence="1" key="2">
    <citation type="journal article" date="2015" name="Fish Shellfish Immunol.">
        <title>Early steps in the European eel (Anguilla anguilla)-Vibrio vulnificus interaction in the gills: Role of the RtxA13 toxin.</title>
        <authorList>
            <person name="Callol A."/>
            <person name="Pajuelo D."/>
            <person name="Ebbesson L."/>
            <person name="Teles M."/>
            <person name="MacKenzie S."/>
            <person name="Amaro C."/>
        </authorList>
    </citation>
    <scope>NUCLEOTIDE SEQUENCE</scope>
</reference>
<reference evidence="1" key="1">
    <citation type="submission" date="2014-11" db="EMBL/GenBank/DDBJ databases">
        <authorList>
            <person name="Amaro Gonzalez C."/>
        </authorList>
    </citation>
    <scope>NUCLEOTIDE SEQUENCE</scope>
</reference>
<protein>
    <submittedName>
        <fullName evidence="1">Uncharacterized protein</fullName>
    </submittedName>
</protein>
<name>A0A0E9U059_ANGAN</name>
<proteinExistence type="predicted"/>